<dbReference type="Proteomes" id="UP000230405">
    <property type="component" value="Unassembled WGS sequence"/>
</dbReference>
<evidence type="ECO:0008006" key="4">
    <source>
        <dbReference type="Google" id="ProtNLM"/>
    </source>
</evidence>
<accession>A0A2M7VFT1</accession>
<proteinExistence type="predicted"/>
<dbReference type="EMBL" id="PFPO01000028">
    <property type="protein sequence ID" value="PIZ99420.1"/>
    <property type="molecule type" value="Genomic_DNA"/>
</dbReference>
<keyword evidence="1" id="KW-0732">Signal</keyword>
<dbReference type="AlphaFoldDB" id="A0A2M7VFT1"/>
<name>A0A2M7VFT1_9BACT</name>
<feature type="signal peptide" evidence="1">
    <location>
        <begin position="1"/>
        <end position="25"/>
    </location>
</feature>
<evidence type="ECO:0000313" key="2">
    <source>
        <dbReference type="EMBL" id="PIZ99420.1"/>
    </source>
</evidence>
<feature type="chain" id="PRO_5014999524" description="SbsA Ig-like domain-containing protein" evidence="1">
    <location>
        <begin position="26"/>
        <end position="504"/>
    </location>
</feature>
<evidence type="ECO:0000313" key="3">
    <source>
        <dbReference type="Proteomes" id="UP000230405"/>
    </source>
</evidence>
<sequence>MKSKIFISLLLVTVLFLCNLGTAQASFYRNNSSDTAFIYGRGWDEQGHEVMGWGYNHSMLANYGYNEDQKNPVLVQISDISTNEATINFNISYISQSQLEYGMGNLSAHSTNTNWQTGKQKIVLKELQCATLYQTRVVTRDVANNKYYSDTKLVQTLSCQTDFGDHQSFDVTNNNGILELTPDLSGQTKLYLLNGHRYTLTLSKNSVNTQAIVRVAEQTTLVEPAISQGLFSVYEHPIKIELNNLLDQQSIVFFNQPVSLAVEYDQGAVKNFAEDQMQIAYFDDQQNKWIALPTTTDTNQNTSYTFIYKTGSYKLFGTLPNWLNSNIKSDVVYREQTGQRIYYVKDGIKNYIDNYAILNSWGWQISHIVVTRDLSHLLLGMDLKYRDGSLIKIGTNYYYIEKGTKRMLNSETVIADLGWNKDWAYIAGKNELDNYPDGRAIFDAEERPDYSLIKYTNSPKVYLLESKKKRWITDENAFRKNRFSWAKIVTVSITEIYPDGEPLK</sequence>
<evidence type="ECO:0000256" key="1">
    <source>
        <dbReference type="SAM" id="SignalP"/>
    </source>
</evidence>
<gene>
    <name evidence="2" type="ORF">COX77_01630</name>
</gene>
<protein>
    <recommendedName>
        <fullName evidence="4">SbsA Ig-like domain-containing protein</fullName>
    </recommendedName>
</protein>
<organism evidence="2 3">
    <name type="scientific">Candidatus Komeilibacteria bacterium CG_4_10_14_0_2_um_filter_37_10</name>
    <dbReference type="NCBI Taxonomy" id="1974470"/>
    <lineage>
        <taxon>Bacteria</taxon>
        <taxon>Candidatus Komeiliibacteriota</taxon>
    </lineage>
</organism>
<comment type="caution">
    <text evidence="2">The sequence shown here is derived from an EMBL/GenBank/DDBJ whole genome shotgun (WGS) entry which is preliminary data.</text>
</comment>
<reference evidence="3" key="1">
    <citation type="submission" date="2017-09" db="EMBL/GenBank/DDBJ databases">
        <title>Depth-based differentiation of microbial function through sediment-hosted aquifers and enrichment of novel symbionts in the deep terrestrial subsurface.</title>
        <authorList>
            <person name="Probst A.J."/>
            <person name="Ladd B."/>
            <person name="Jarett J.K."/>
            <person name="Geller-Mcgrath D.E."/>
            <person name="Sieber C.M.K."/>
            <person name="Emerson J.B."/>
            <person name="Anantharaman K."/>
            <person name="Thomas B.C."/>
            <person name="Malmstrom R."/>
            <person name="Stieglmeier M."/>
            <person name="Klingl A."/>
            <person name="Woyke T."/>
            <person name="Ryan C.M."/>
            <person name="Banfield J.F."/>
        </authorList>
    </citation>
    <scope>NUCLEOTIDE SEQUENCE [LARGE SCALE GENOMIC DNA]</scope>
</reference>